<evidence type="ECO:0000313" key="4">
    <source>
        <dbReference type="EMBL" id="CAG8634419.1"/>
    </source>
</evidence>
<keyword evidence="5" id="KW-1185">Reference proteome</keyword>
<dbReference type="Pfam" id="PF07714">
    <property type="entry name" value="PK_Tyr_Ser-Thr"/>
    <property type="match status" value="2"/>
</dbReference>
<dbReference type="InterPro" id="IPR051681">
    <property type="entry name" value="Ser/Thr_Kinases-Pseudokinases"/>
</dbReference>
<dbReference type="AlphaFoldDB" id="A0A9N9DG37"/>
<dbReference type="OrthoDB" id="10261027at2759"/>
<evidence type="ECO:0000256" key="2">
    <source>
        <dbReference type="SAM" id="MobiDB-lite"/>
    </source>
</evidence>
<dbReference type="Gene3D" id="1.10.510.10">
    <property type="entry name" value="Transferase(Phosphotransferase) domain 1"/>
    <property type="match status" value="2"/>
</dbReference>
<dbReference type="GO" id="GO:0005524">
    <property type="term" value="F:ATP binding"/>
    <property type="evidence" value="ECO:0007669"/>
    <property type="project" value="UniProtKB-UniRule"/>
</dbReference>
<dbReference type="SUPFAM" id="SSF81901">
    <property type="entry name" value="HCP-like"/>
    <property type="match status" value="1"/>
</dbReference>
<name>A0A9N9DG37_9GLOM</name>
<dbReference type="InterPro" id="IPR006597">
    <property type="entry name" value="Sel1-like"/>
</dbReference>
<feature type="domain" description="Protein kinase" evidence="3">
    <location>
        <begin position="1"/>
        <end position="259"/>
    </location>
</feature>
<dbReference type="PANTHER" id="PTHR44329:SF214">
    <property type="entry name" value="PROTEIN KINASE DOMAIN-CONTAINING PROTEIN"/>
    <property type="match status" value="1"/>
</dbReference>
<dbReference type="InterPro" id="IPR011009">
    <property type="entry name" value="Kinase-like_dom_sf"/>
</dbReference>
<accession>A0A9N9DG37</accession>
<dbReference type="EMBL" id="CAJVPV010008767">
    <property type="protein sequence ID" value="CAG8634419.1"/>
    <property type="molecule type" value="Genomic_DNA"/>
</dbReference>
<evidence type="ECO:0000313" key="5">
    <source>
        <dbReference type="Proteomes" id="UP000789342"/>
    </source>
</evidence>
<dbReference type="Pfam" id="PF08238">
    <property type="entry name" value="Sel1"/>
    <property type="match status" value="3"/>
</dbReference>
<reference evidence="4" key="1">
    <citation type="submission" date="2021-06" db="EMBL/GenBank/DDBJ databases">
        <authorList>
            <person name="Kallberg Y."/>
            <person name="Tangrot J."/>
            <person name="Rosling A."/>
        </authorList>
    </citation>
    <scope>NUCLEOTIDE SEQUENCE</scope>
    <source>
        <strain evidence="4">CL551</strain>
    </source>
</reference>
<dbReference type="Proteomes" id="UP000789342">
    <property type="component" value="Unassembled WGS sequence"/>
</dbReference>
<evidence type="ECO:0000259" key="3">
    <source>
        <dbReference type="PROSITE" id="PS50011"/>
    </source>
</evidence>
<feature type="compositionally biased region" description="Basic and acidic residues" evidence="2">
    <location>
        <begin position="409"/>
        <end position="422"/>
    </location>
</feature>
<proteinExistence type="predicted"/>
<dbReference type="InterPro" id="IPR017441">
    <property type="entry name" value="Protein_kinase_ATP_BS"/>
</dbReference>
<comment type="caution">
    <text evidence="4">The sequence shown here is derived from an EMBL/GenBank/DDBJ whole genome shotgun (WGS) entry which is preliminary data.</text>
</comment>
<keyword evidence="1" id="KW-0547">Nucleotide-binding</keyword>
<gene>
    <name evidence="4" type="ORF">AMORRO_LOCUS9239</name>
</gene>
<dbReference type="InterPro" id="IPR001245">
    <property type="entry name" value="Ser-Thr/Tyr_kinase_cat_dom"/>
</dbReference>
<organism evidence="4 5">
    <name type="scientific">Acaulospora morrowiae</name>
    <dbReference type="NCBI Taxonomy" id="94023"/>
    <lineage>
        <taxon>Eukaryota</taxon>
        <taxon>Fungi</taxon>
        <taxon>Fungi incertae sedis</taxon>
        <taxon>Mucoromycota</taxon>
        <taxon>Glomeromycotina</taxon>
        <taxon>Glomeromycetes</taxon>
        <taxon>Diversisporales</taxon>
        <taxon>Acaulosporaceae</taxon>
        <taxon>Acaulospora</taxon>
    </lineage>
</organism>
<dbReference type="SMART" id="SM00220">
    <property type="entry name" value="S_TKc"/>
    <property type="match status" value="1"/>
</dbReference>
<evidence type="ECO:0000256" key="1">
    <source>
        <dbReference type="PROSITE-ProRule" id="PRU10141"/>
    </source>
</evidence>
<dbReference type="SUPFAM" id="SSF56112">
    <property type="entry name" value="Protein kinase-like (PK-like)"/>
    <property type="match status" value="1"/>
</dbReference>
<dbReference type="Gene3D" id="1.25.40.10">
    <property type="entry name" value="Tetratricopeptide repeat domain"/>
    <property type="match status" value="1"/>
</dbReference>
<feature type="binding site" evidence="1">
    <location>
        <position position="87"/>
    </location>
    <ligand>
        <name>ATP</name>
        <dbReference type="ChEBI" id="CHEBI:30616"/>
    </ligand>
</feature>
<keyword evidence="1" id="KW-0067">ATP-binding</keyword>
<dbReference type="PROSITE" id="PS50011">
    <property type="entry name" value="PROTEIN_KINASE_DOM"/>
    <property type="match status" value="1"/>
</dbReference>
<dbReference type="GO" id="GO:0004674">
    <property type="term" value="F:protein serine/threonine kinase activity"/>
    <property type="evidence" value="ECO:0007669"/>
    <property type="project" value="TreeGrafter"/>
</dbReference>
<feature type="non-terminal residue" evidence="4">
    <location>
        <position position="1"/>
    </location>
</feature>
<feature type="region of interest" description="Disordered" evidence="2">
    <location>
        <begin position="378"/>
        <end position="458"/>
    </location>
</feature>
<dbReference type="PROSITE" id="PS00107">
    <property type="entry name" value="PROTEIN_KINASE_ATP"/>
    <property type="match status" value="1"/>
</dbReference>
<protein>
    <submittedName>
        <fullName evidence="4">3972_t:CDS:1</fullName>
    </submittedName>
</protein>
<dbReference type="InterPro" id="IPR000719">
    <property type="entry name" value="Prot_kinase_dom"/>
</dbReference>
<dbReference type="SMART" id="SM00671">
    <property type="entry name" value="SEL1"/>
    <property type="match status" value="4"/>
</dbReference>
<sequence length="683" mass="78174">APKTVKQQTSPKVIYVFFVAHPILKISITPLKEKINDQIKNKKELANNIIVYRSRDDFKQIEEIGRGNFGTVFKAQWRHRRTTVALKQLNKLVLNDHALEAFLDEIVLNIKVSNYEYINACHGICIDPLNNASFSMVLQYAEGEISKSAEQYGCLAFIEPQCFNNISYACDVKSDIYGLGVILWEISSCLPPFNSFSSLNKDIIKLKILQGVREQIVPGTPKEYYMLYQSCWDLEPSKRPKATEVLDRLKDINMGDAYINRNKKNIDKCNEFIDNISTNSYSTDNVSDTSSSSQIECIHTSVEGTNLENKTYNSPLTNRVIIPLQKFHEFDFEDCDLSFNLSINEELPCYSIRSLTSANNISGLEEAAKLKIDDSDDLTKKRRKNKQSNNEEEISNGERRKSLVFIQQRGKESGEKSDIKEENSDEELSNSSVSNKQKGQENKEQSDNEEESSDEERKESLVSIKQDWEKKKNKRLLNEALSLYAEQYEKGTESAVNRFMRWCATNRHQSEYIFNLLINNQHSPYSKCLIGEFYKLGFGIPEDKKEAFNRFVDVGDEDNGLGYFNMALCYQNGIGVSQDYRKAFEYFEKSVTCESLAGKVALARYYKKGICVHKDSRVTFCLYLEAANKGYFPAIIAVEKCYSHGIGTEKDKNEAKKWSVRAAMENSENVSEVADKNNWCVYT</sequence>
<dbReference type="InterPro" id="IPR011990">
    <property type="entry name" value="TPR-like_helical_dom_sf"/>
</dbReference>
<dbReference type="PANTHER" id="PTHR44329">
    <property type="entry name" value="SERINE/THREONINE-PROTEIN KINASE TNNI3K-RELATED"/>
    <property type="match status" value="1"/>
</dbReference>